<protein>
    <submittedName>
        <fullName evidence="2">Uncharacterized protein</fullName>
    </submittedName>
</protein>
<sequence>MLGLRPRLKARPSLLDLVRKKNIDEISQEPARLSPLQADHRPLRIPLPSSPSVTPQLEVTSPPPYSVKEDTERELKKTAKMAPKQQQTQDSDEDGHGSVYSVSGYVLSIQRRSSTDVADPSL</sequence>
<evidence type="ECO:0000313" key="3">
    <source>
        <dbReference type="Proteomes" id="UP000481861"/>
    </source>
</evidence>
<keyword evidence="3" id="KW-1185">Reference proteome</keyword>
<evidence type="ECO:0000256" key="1">
    <source>
        <dbReference type="SAM" id="MobiDB-lite"/>
    </source>
</evidence>
<feature type="region of interest" description="Disordered" evidence="1">
    <location>
        <begin position="24"/>
        <end position="99"/>
    </location>
</feature>
<name>A0A7C8MNG5_9PLEO</name>
<dbReference type="OrthoDB" id="1676488at2759"/>
<accession>A0A7C8MNG5</accession>
<proteinExistence type="predicted"/>
<feature type="compositionally biased region" description="Basic and acidic residues" evidence="1">
    <location>
        <begin position="67"/>
        <end position="77"/>
    </location>
</feature>
<gene>
    <name evidence="2" type="ORF">BDV95DRAFT_573414</name>
</gene>
<dbReference type="EMBL" id="JAADJZ010000012">
    <property type="protein sequence ID" value="KAF2871165.1"/>
    <property type="molecule type" value="Genomic_DNA"/>
</dbReference>
<evidence type="ECO:0000313" key="2">
    <source>
        <dbReference type="EMBL" id="KAF2871165.1"/>
    </source>
</evidence>
<comment type="caution">
    <text evidence="2">The sequence shown here is derived from an EMBL/GenBank/DDBJ whole genome shotgun (WGS) entry which is preliminary data.</text>
</comment>
<dbReference type="AlphaFoldDB" id="A0A7C8MNG5"/>
<dbReference type="Proteomes" id="UP000481861">
    <property type="component" value="Unassembled WGS sequence"/>
</dbReference>
<organism evidence="2 3">
    <name type="scientific">Massariosphaeria phaeospora</name>
    <dbReference type="NCBI Taxonomy" id="100035"/>
    <lineage>
        <taxon>Eukaryota</taxon>
        <taxon>Fungi</taxon>
        <taxon>Dikarya</taxon>
        <taxon>Ascomycota</taxon>
        <taxon>Pezizomycotina</taxon>
        <taxon>Dothideomycetes</taxon>
        <taxon>Pleosporomycetidae</taxon>
        <taxon>Pleosporales</taxon>
        <taxon>Pleosporales incertae sedis</taxon>
        <taxon>Massariosphaeria</taxon>
    </lineage>
</organism>
<reference evidence="2 3" key="1">
    <citation type="submission" date="2020-01" db="EMBL/GenBank/DDBJ databases">
        <authorList>
            <consortium name="DOE Joint Genome Institute"/>
            <person name="Haridas S."/>
            <person name="Albert R."/>
            <person name="Binder M."/>
            <person name="Bloem J."/>
            <person name="Labutti K."/>
            <person name="Salamov A."/>
            <person name="Andreopoulos B."/>
            <person name="Baker S.E."/>
            <person name="Barry K."/>
            <person name="Bills G."/>
            <person name="Bluhm B.H."/>
            <person name="Cannon C."/>
            <person name="Castanera R."/>
            <person name="Culley D.E."/>
            <person name="Daum C."/>
            <person name="Ezra D."/>
            <person name="Gonzalez J.B."/>
            <person name="Henrissat B."/>
            <person name="Kuo A."/>
            <person name="Liang C."/>
            <person name="Lipzen A."/>
            <person name="Lutzoni F."/>
            <person name="Magnuson J."/>
            <person name="Mondo S."/>
            <person name="Nolan M."/>
            <person name="Ohm R."/>
            <person name="Pangilinan J."/>
            <person name="Park H.-J.H."/>
            <person name="Ramirez L."/>
            <person name="Alfaro M."/>
            <person name="Sun H."/>
            <person name="Tritt A."/>
            <person name="Yoshinaga Y."/>
            <person name="Zwiers L.-H.L."/>
            <person name="Turgeon B.G."/>
            <person name="Goodwin S.B."/>
            <person name="Spatafora J.W."/>
            <person name="Crous P.W."/>
            <person name="Grigoriev I.V."/>
        </authorList>
    </citation>
    <scope>NUCLEOTIDE SEQUENCE [LARGE SCALE GENOMIC DNA]</scope>
    <source>
        <strain evidence="2 3">CBS 611.86</strain>
    </source>
</reference>